<evidence type="ECO:0000313" key="2">
    <source>
        <dbReference type="EMBL" id="MDT0307313.1"/>
    </source>
</evidence>
<gene>
    <name evidence="2" type="ORF">RM780_10095</name>
</gene>
<protein>
    <submittedName>
        <fullName evidence="2">Uncharacterized protein</fullName>
    </submittedName>
</protein>
<feature type="region of interest" description="Disordered" evidence="1">
    <location>
        <begin position="305"/>
        <end position="330"/>
    </location>
</feature>
<proteinExistence type="predicted"/>
<dbReference type="RefSeq" id="WP_311630256.1">
    <property type="nucleotide sequence ID" value="NZ_JAVREN010000010.1"/>
</dbReference>
<reference evidence="3" key="1">
    <citation type="submission" date="2023-07" db="EMBL/GenBank/DDBJ databases">
        <title>30 novel species of actinomycetes from the DSMZ collection.</title>
        <authorList>
            <person name="Nouioui I."/>
        </authorList>
    </citation>
    <scope>NUCLEOTIDE SEQUENCE [LARGE SCALE GENOMIC DNA]</scope>
    <source>
        <strain evidence="3">DSM 44917</strain>
    </source>
</reference>
<evidence type="ECO:0000313" key="3">
    <source>
        <dbReference type="Proteomes" id="UP001183388"/>
    </source>
</evidence>
<accession>A0ABU2L7X8</accession>
<comment type="caution">
    <text evidence="2">The sequence shown here is derived from an EMBL/GenBank/DDBJ whole genome shotgun (WGS) entry which is preliminary data.</text>
</comment>
<sequence>MAFVMVPLDSAVLDVPNLERCAGDSLRALVEAGIEAVGVAVRRPEWVGPRLLKAVGLRNLRAADDHDLRECVRVLRGWREAPGSFGPPVRPRVRRPEGSGRLPRPRVVKPAAAEIGCGLCADPVKAGDLIGRMPAADWPYAAMGWLCHHCLYERRARPRRRDVLLRVFHRLFAGSAVDLNAYECRVLLPWLEEDPAFAASEPWRRDPLDATLARLATSVMEHKAETWLAAPTAATIVSVLHCTLAPAGATAAPDVELQLLDAIAQHLDEWQSNPEGVQAHQFGTGPRYRAQVLATTGRPTLLSVRGGPFDVHETPVSGSDDAQTPEDDDD</sequence>
<dbReference type="EMBL" id="JAVREN010000010">
    <property type="protein sequence ID" value="MDT0307313.1"/>
    <property type="molecule type" value="Genomic_DNA"/>
</dbReference>
<evidence type="ECO:0000256" key="1">
    <source>
        <dbReference type="SAM" id="MobiDB-lite"/>
    </source>
</evidence>
<name>A0ABU2L7X8_9ACTN</name>
<organism evidence="2 3">
    <name type="scientific">Streptomyces boetiae</name>
    <dbReference type="NCBI Taxonomy" id="3075541"/>
    <lineage>
        <taxon>Bacteria</taxon>
        <taxon>Bacillati</taxon>
        <taxon>Actinomycetota</taxon>
        <taxon>Actinomycetes</taxon>
        <taxon>Kitasatosporales</taxon>
        <taxon>Streptomycetaceae</taxon>
        <taxon>Streptomyces</taxon>
    </lineage>
</organism>
<dbReference type="Proteomes" id="UP001183388">
    <property type="component" value="Unassembled WGS sequence"/>
</dbReference>
<keyword evidence="3" id="KW-1185">Reference proteome</keyword>